<dbReference type="SUPFAM" id="SSF46785">
    <property type="entry name" value="Winged helix' DNA-binding domain"/>
    <property type="match status" value="1"/>
</dbReference>
<dbReference type="Gene3D" id="2.60.120.10">
    <property type="entry name" value="Jelly Rolls"/>
    <property type="match status" value="1"/>
</dbReference>
<dbReference type="GO" id="GO:0003700">
    <property type="term" value="F:DNA-binding transcription factor activity"/>
    <property type="evidence" value="ECO:0007669"/>
    <property type="project" value="TreeGrafter"/>
</dbReference>
<reference evidence="2 3" key="1">
    <citation type="submission" date="2019-09" db="EMBL/GenBank/DDBJ databases">
        <title>In-depth cultivation of the pig gut microbiome towards novel bacterial diversity and tailored functional studies.</title>
        <authorList>
            <person name="Wylensek D."/>
            <person name="Hitch T.C.A."/>
            <person name="Clavel T."/>
        </authorList>
    </citation>
    <scope>NUCLEOTIDE SEQUENCE [LARGE SCALE GENOMIC DNA]</scope>
    <source>
        <strain evidence="2 3">PG-178-WT-4</strain>
    </source>
</reference>
<dbReference type="RefSeq" id="WP_154508124.1">
    <property type="nucleotide sequence ID" value="NZ_DBFWWU010000269.1"/>
</dbReference>
<organism evidence="2 3">
    <name type="scientific">Desulfovibrio porci</name>
    <dbReference type="NCBI Taxonomy" id="2605782"/>
    <lineage>
        <taxon>Bacteria</taxon>
        <taxon>Pseudomonadati</taxon>
        <taxon>Thermodesulfobacteriota</taxon>
        <taxon>Desulfovibrionia</taxon>
        <taxon>Desulfovibrionales</taxon>
        <taxon>Desulfovibrionaceae</taxon>
        <taxon>Desulfovibrio</taxon>
    </lineage>
</organism>
<dbReference type="PANTHER" id="PTHR24567">
    <property type="entry name" value="CRP FAMILY TRANSCRIPTIONAL REGULATORY PROTEIN"/>
    <property type="match status" value="1"/>
</dbReference>
<dbReference type="InterPro" id="IPR000595">
    <property type="entry name" value="cNMP-bd_dom"/>
</dbReference>
<dbReference type="PROSITE" id="PS50042">
    <property type="entry name" value="CNMP_BINDING_3"/>
    <property type="match status" value="1"/>
</dbReference>
<dbReference type="Proteomes" id="UP000477488">
    <property type="component" value="Unassembled WGS sequence"/>
</dbReference>
<dbReference type="InterPro" id="IPR018490">
    <property type="entry name" value="cNMP-bd_dom_sf"/>
</dbReference>
<accession>A0A6L5XH00</accession>
<sequence>MSNRCLGFTELRDVNAEWRSVLDLGVRYLWRKGHYIEYRDGLLFLDKGQVRLTHFTVDGVEKILWYINAGCLFGETPLFDPLADDKGSVHICATDCVVYAFSRSCLEQLGRTRPDLTLNLLSSMARKLRTLSNQASSLYVDDVLVRTCKFLAQRLLPDSDPLTANPGISRQEMASLLGVHRITLYKVLRQQEEQGLFGPFARHAVAILRPEEFFRLVNS</sequence>
<dbReference type="PANTHER" id="PTHR24567:SF26">
    <property type="entry name" value="REGULATORY PROTEIN YEIL"/>
    <property type="match status" value="1"/>
</dbReference>
<comment type="caution">
    <text evidence="2">The sequence shown here is derived from an EMBL/GenBank/DDBJ whole genome shotgun (WGS) entry which is preliminary data.</text>
</comment>
<dbReference type="CDD" id="cd00038">
    <property type="entry name" value="CAP_ED"/>
    <property type="match status" value="1"/>
</dbReference>
<feature type="domain" description="Cyclic nucleotide-binding" evidence="1">
    <location>
        <begin position="40"/>
        <end position="127"/>
    </location>
</feature>
<evidence type="ECO:0000313" key="3">
    <source>
        <dbReference type="Proteomes" id="UP000477488"/>
    </source>
</evidence>
<dbReference type="InterPro" id="IPR014710">
    <property type="entry name" value="RmlC-like_jellyroll"/>
</dbReference>
<gene>
    <name evidence="2" type="ORF">FYJ44_00020</name>
</gene>
<dbReference type="GO" id="GO:0005829">
    <property type="term" value="C:cytosol"/>
    <property type="evidence" value="ECO:0007669"/>
    <property type="project" value="TreeGrafter"/>
</dbReference>
<proteinExistence type="predicted"/>
<protein>
    <submittedName>
        <fullName evidence="2">Crp/Fnr family transcriptional regulator</fullName>
    </submittedName>
</protein>
<evidence type="ECO:0000259" key="1">
    <source>
        <dbReference type="PROSITE" id="PS50042"/>
    </source>
</evidence>
<dbReference type="SUPFAM" id="SSF51206">
    <property type="entry name" value="cAMP-binding domain-like"/>
    <property type="match status" value="1"/>
</dbReference>
<evidence type="ECO:0000313" key="2">
    <source>
        <dbReference type="EMBL" id="MSS26460.1"/>
    </source>
</evidence>
<dbReference type="InterPro" id="IPR036390">
    <property type="entry name" value="WH_DNA-bd_sf"/>
</dbReference>
<dbReference type="InterPro" id="IPR050397">
    <property type="entry name" value="Env_Response_Regulators"/>
</dbReference>
<keyword evidence="3" id="KW-1185">Reference proteome</keyword>
<dbReference type="EMBL" id="VUMH01000001">
    <property type="protein sequence ID" value="MSS26460.1"/>
    <property type="molecule type" value="Genomic_DNA"/>
</dbReference>
<dbReference type="Pfam" id="PF00027">
    <property type="entry name" value="cNMP_binding"/>
    <property type="match status" value="1"/>
</dbReference>
<name>A0A6L5XH00_9BACT</name>
<dbReference type="AlphaFoldDB" id="A0A6L5XH00"/>